<dbReference type="Gene3D" id="3.90.550.10">
    <property type="entry name" value="Spore Coat Polysaccharide Biosynthesis Protein SpsA, Chain A"/>
    <property type="match status" value="1"/>
</dbReference>
<organism evidence="2">
    <name type="scientific">Proteus penneri</name>
    <dbReference type="NCBI Taxonomy" id="102862"/>
    <lineage>
        <taxon>Bacteria</taxon>
        <taxon>Pseudomonadati</taxon>
        <taxon>Pseudomonadota</taxon>
        <taxon>Gammaproteobacteria</taxon>
        <taxon>Enterobacterales</taxon>
        <taxon>Morganellaceae</taxon>
        <taxon>Proteus</taxon>
    </lineage>
</organism>
<name>A0A385JNW0_9GAMM</name>
<dbReference type="SUPFAM" id="SSF53448">
    <property type="entry name" value="Nucleotide-diphospho-sugar transferases"/>
    <property type="match status" value="1"/>
</dbReference>
<dbReference type="CDD" id="cd00761">
    <property type="entry name" value="Glyco_tranf_GTA_type"/>
    <property type="match status" value="1"/>
</dbReference>
<reference evidence="2" key="1">
    <citation type="journal article" date="2017" name="PLoS ONE">
        <title>Genetic diversity of the O antigens of Proteus species and the development of a suspension array for molecular serotyping.</title>
        <authorList>
            <person name="Yu X."/>
            <person name="Torzewska A."/>
            <person name="Zhang X."/>
            <person name="Yin Z."/>
            <person name="Drzewiecka D."/>
            <person name="Cao H."/>
            <person name="Liu B."/>
            <person name="Knirel Y.A."/>
            <person name="Rozalski A."/>
            <person name="Wang L."/>
        </authorList>
    </citation>
    <scope>NUCLEOTIDE SEQUENCE</scope>
    <source>
        <strain evidence="2">G2658</strain>
    </source>
</reference>
<dbReference type="PANTHER" id="PTHR22916:SF3">
    <property type="entry name" value="UDP-GLCNAC:BETAGAL BETA-1,3-N-ACETYLGLUCOSAMINYLTRANSFERASE-LIKE PROTEIN 1"/>
    <property type="match status" value="1"/>
</dbReference>
<feature type="domain" description="Glycosyltransferase 2-like" evidence="1">
    <location>
        <begin position="6"/>
        <end position="117"/>
    </location>
</feature>
<protein>
    <submittedName>
        <fullName evidence="2">Gt1</fullName>
    </submittedName>
</protein>
<evidence type="ECO:0000313" key="2">
    <source>
        <dbReference type="EMBL" id="AXY99988.1"/>
    </source>
</evidence>
<proteinExistence type="predicted"/>
<dbReference type="PANTHER" id="PTHR22916">
    <property type="entry name" value="GLYCOSYLTRANSFERASE"/>
    <property type="match status" value="1"/>
</dbReference>
<dbReference type="AlphaFoldDB" id="A0A385JNW0"/>
<dbReference type="Pfam" id="PF00535">
    <property type="entry name" value="Glycos_transf_2"/>
    <property type="match status" value="1"/>
</dbReference>
<dbReference type="InterPro" id="IPR001173">
    <property type="entry name" value="Glyco_trans_2-like"/>
</dbReference>
<dbReference type="RefSeq" id="WP_161748443.1">
    <property type="nucleotide sequence ID" value="NZ_JAPGGP010000007.1"/>
</dbReference>
<evidence type="ECO:0000259" key="1">
    <source>
        <dbReference type="Pfam" id="PF00535"/>
    </source>
</evidence>
<dbReference type="EMBL" id="KY710729">
    <property type="protein sequence ID" value="AXY99988.1"/>
    <property type="molecule type" value="Genomic_DNA"/>
</dbReference>
<sequence length="315" mass="36907">MKKLVSILVPCYNSESLIQKLLQSILSQDYPYIEVIVINDGSTDNSLSVIYSYLNEFEKKGYILKIISQKNAGQASAINNALQYFSGDYLSWIDADDWLEPSAIADKVKYLERNLEYGLVRSDVSIYFYPNYKIASYKFSDKMDFSNENIFDDLILENNVYFCPGGYLVRTTALKKVLPNLKIINSRAGQNWQILLPLTLEFKCGYINKPLFNYLIRENSHSRKEKDKIQELKKLQSHEELLKKIIYSLKLNNKKKYAKIIEKKYLDKKISIYYKYNDIKNILKLTLKRKNIKSIIKSILVILKLTLKKIKYFIN</sequence>
<dbReference type="GO" id="GO:0016758">
    <property type="term" value="F:hexosyltransferase activity"/>
    <property type="evidence" value="ECO:0007669"/>
    <property type="project" value="UniProtKB-ARBA"/>
</dbReference>
<dbReference type="InterPro" id="IPR029044">
    <property type="entry name" value="Nucleotide-diphossugar_trans"/>
</dbReference>
<accession>A0A385JNW0</accession>